<dbReference type="GO" id="GO:0009253">
    <property type="term" value="P:peptidoglycan catabolic process"/>
    <property type="evidence" value="ECO:0007669"/>
    <property type="project" value="TreeGrafter"/>
</dbReference>
<dbReference type="InterPro" id="IPR011970">
    <property type="entry name" value="MltB_2"/>
</dbReference>
<dbReference type="CDD" id="cd13399">
    <property type="entry name" value="Slt35-like"/>
    <property type="match status" value="1"/>
</dbReference>
<dbReference type="PANTHER" id="PTHR30163:SF8">
    <property type="entry name" value="LYTIC MUREIN TRANSGLYCOSYLASE"/>
    <property type="match status" value="1"/>
</dbReference>
<dbReference type="OrthoDB" id="9772911at2"/>
<proteinExistence type="predicted"/>
<dbReference type="Gene3D" id="1.10.8.350">
    <property type="entry name" value="Bacterial muramidase"/>
    <property type="match status" value="1"/>
</dbReference>
<gene>
    <name evidence="3" type="ORF">EV696_102145</name>
</gene>
<evidence type="ECO:0000313" key="4">
    <source>
        <dbReference type="Proteomes" id="UP000295375"/>
    </source>
</evidence>
<dbReference type="InterPro" id="IPR043426">
    <property type="entry name" value="MltB-like"/>
</dbReference>
<comment type="caution">
    <text evidence="3">The sequence shown here is derived from an EMBL/GenBank/DDBJ whole genome shotgun (WGS) entry which is preliminary data.</text>
</comment>
<reference evidence="3 4" key="1">
    <citation type="submission" date="2019-03" db="EMBL/GenBank/DDBJ databases">
        <title>Genomic Encyclopedia of Type Strains, Phase IV (KMG-IV): sequencing the most valuable type-strain genomes for metagenomic binning, comparative biology and taxonomic classification.</title>
        <authorList>
            <person name="Goeker M."/>
        </authorList>
    </citation>
    <scope>NUCLEOTIDE SEQUENCE [LARGE SCALE GENOMIC DNA]</scope>
    <source>
        <strain evidence="3 4">DSM 103792</strain>
    </source>
</reference>
<dbReference type="FunFam" id="1.10.8.350:FF:000001">
    <property type="entry name" value="Lytic murein transglycosylase B"/>
    <property type="match status" value="1"/>
</dbReference>
<dbReference type="Pfam" id="PF13406">
    <property type="entry name" value="SLT_2"/>
    <property type="match status" value="1"/>
</dbReference>
<dbReference type="Gene3D" id="1.10.530.10">
    <property type="match status" value="1"/>
</dbReference>
<feature type="signal peptide" evidence="1">
    <location>
        <begin position="1"/>
        <end position="33"/>
    </location>
</feature>
<dbReference type="SUPFAM" id="SSF53955">
    <property type="entry name" value="Lysozyme-like"/>
    <property type="match status" value="1"/>
</dbReference>
<dbReference type="InterPro" id="IPR031304">
    <property type="entry name" value="SLT_2"/>
</dbReference>
<protein>
    <submittedName>
        <fullName evidence="3">Membrane-bound lytic murein transglycosylase B</fullName>
    </submittedName>
</protein>
<dbReference type="AlphaFoldDB" id="A0A4R6UX20"/>
<dbReference type="PANTHER" id="PTHR30163">
    <property type="entry name" value="MEMBRANE-BOUND LYTIC MUREIN TRANSGLYCOSYLASE B"/>
    <property type="match status" value="1"/>
</dbReference>
<keyword evidence="4" id="KW-1185">Reference proteome</keyword>
<dbReference type="InterPro" id="IPR023346">
    <property type="entry name" value="Lysozyme-like_dom_sf"/>
</dbReference>
<name>A0A4R6UX20_9GAMM</name>
<feature type="chain" id="PRO_5020640434" evidence="1">
    <location>
        <begin position="34"/>
        <end position="355"/>
    </location>
</feature>
<accession>A0A4R6UX20</accession>
<keyword evidence="1" id="KW-0732">Signal</keyword>
<evidence type="ECO:0000259" key="2">
    <source>
        <dbReference type="Pfam" id="PF13406"/>
    </source>
</evidence>
<dbReference type="EMBL" id="SNYM01000002">
    <property type="protein sequence ID" value="TDQ50463.1"/>
    <property type="molecule type" value="Genomic_DNA"/>
</dbReference>
<dbReference type="NCBIfam" id="TIGR02283">
    <property type="entry name" value="MltB_2"/>
    <property type="match status" value="1"/>
</dbReference>
<evidence type="ECO:0000256" key="1">
    <source>
        <dbReference type="SAM" id="SignalP"/>
    </source>
</evidence>
<feature type="domain" description="Transglycosylase SLT" evidence="2">
    <location>
        <begin position="42"/>
        <end position="331"/>
    </location>
</feature>
<dbReference type="GO" id="GO:0008933">
    <property type="term" value="F:peptidoglycan lytic transglycosylase activity"/>
    <property type="evidence" value="ECO:0007669"/>
    <property type="project" value="TreeGrafter"/>
</dbReference>
<dbReference type="Proteomes" id="UP000295375">
    <property type="component" value="Unassembled WGS sequence"/>
</dbReference>
<dbReference type="RefSeq" id="WP_133587648.1">
    <property type="nucleotide sequence ID" value="NZ_CP037953.1"/>
</dbReference>
<evidence type="ECO:0000313" key="3">
    <source>
        <dbReference type="EMBL" id="TDQ50463.1"/>
    </source>
</evidence>
<organism evidence="3 4">
    <name type="scientific">Permianibacter aggregans</name>
    <dbReference type="NCBI Taxonomy" id="1510150"/>
    <lineage>
        <taxon>Bacteria</taxon>
        <taxon>Pseudomonadati</taxon>
        <taxon>Pseudomonadota</taxon>
        <taxon>Gammaproteobacteria</taxon>
        <taxon>Pseudomonadales</taxon>
        <taxon>Pseudomonadaceae</taxon>
        <taxon>Permianibacter</taxon>
    </lineage>
</organism>
<sequence length="355" mass="40435">MTVIKRFTQRLFTKNVMPLVSAVLIGFSGIAGAEVSEDQWPAFLEQLKQQSLAAGIKQQTIDNVWPDLQLIPKVVSQDRSQPSRDKLTVEAYLQRVITPTRIEQGRKKYREHYQQINAIAREVGVEAKYLVALWGVESSYGRLLGRHHVPSALATMAYEGRRREFFSKEFIDALRIIEQGHISSKEMKGSWAGAMGQCQFMPSSFLRFARDGDGDGRANIWSNMADVMASSANYLRMNGWRAGEHWGRQVVVPDHQQFIPFNNQKKNLNEWQALGVRRDDGSNLPVAEMNARLRIDENPAERVFLLYHNYDVFLRWNRSEFFATSVGYLADRIAFPPVMNTPQTDSIEVAAEPAP</sequence>